<reference evidence="3 4" key="1">
    <citation type="journal article" date="2012" name="Nat. Genet.">
        <title>Plasmodium cynomolgi genome sequences provide insight into Plasmodium vivax and the monkey malaria clade.</title>
        <authorList>
            <person name="Tachibana S."/>
            <person name="Sullivan S.A."/>
            <person name="Kawai S."/>
            <person name="Nakamura S."/>
            <person name="Kim H.R."/>
            <person name="Goto N."/>
            <person name="Arisue N."/>
            <person name="Palacpac N.M.Q."/>
            <person name="Honma H."/>
            <person name="Yagi M."/>
            <person name="Tougan T."/>
            <person name="Katakai Y."/>
            <person name="Kaneko O."/>
            <person name="Mita T."/>
            <person name="Kita K."/>
            <person name="Yasutomi Y."/>
            <person name="Sutton P.L."/>
            <person name="Shakhbatyan R."/>
            <person name="Horii T."/>
            <person name="Yasunaga T."/>
            <person name="Barnwell J.W."/>
            <person name="Escalante A.A."/>
            <person name="Carlton J.M."/>
            <person name="Tanabe K."/>
        </authorList>
    </citation>
    <scope>NUCLEOTIDE SEQUENCE [LARGE SCALE GENOMIC DNA]</scope>
    <source>
        <strain evidence="3 4">B</strain>
    </source>
</reference>
<feature type="compositionally biased region" description="Basic and acidic residues" evidence="2">
    <location>
        <begin position="41"/>
        <end position="53"/>
    </location>
</feature>
<dbReference type="GeneID" id="14693757"/>
<proteinExistence type="predicted"/>
<gene>
    <name evidence="3" type="ORF">PCYB_114080</name>
</gene>
<dbReference type="eggNOG" id="ENOG502QXQ7">
    <property type="taxonomic scope" value="Eukaryota"/>
</dbReference>
<organism evidence="3 4">
    <name type="scientific">Plasmodium cynomolgi (strain B)</name>
    <dbReference type="NCBI Taxonomy" id="1120755"/>
    <lineage>
        <taxon>Eukaryota</taxon>
        <taxon>Sar</taxon>
        <taxon>Alveolata</taxon>
        <taxon>Apicomplexa</taxon>
        <taxon>Aconoidasida</taxon>
        <taxon>Haemosporida</taxon>
        <taxon>Plasmodiidae</taxon>
        <taxon>Plasmodium</taxon>
        <taxon>Plasmodium (Plasmodium)</taxon>
    </lineage>
</organism>
<evidence type="ECO:0000256" key="1">
    <source>
        <dbReference type="SAM" id="Coils"/>
    </source>
</evidence>
<dbReference type="Proteomes" id="UP000006319">
    <property type="component" value="Chromosome 11"/>
</dbReference>
<keyword evidence="1" id="KW-0175">Coiled coil</keyword>
<evidence type="ECO:0000256" key="2">
    <source>
        <dbReference type="SAM" id="MobiDB-lite"/>
    </source>
</evidence>
<dbReference type="VEuPathDB" id="PlasmoDB:PCYB_114080"/>
<sequence length="221" mass="25378">MKLGVRSCVQSLFEPKADLSLCVNKSIKLFVKEPPPPPADSTDKTGGADKTDTDAADSANGASEANLTGAKNERRESQSLLSENLALLNGYAYFNRIGSNINLLHTELHGMKKDFLFQNKQTKKNIKKLKVVRKENKIYHKLLQEIKKDRRRKETYEHLCTEIQTLDEVSYLNKKQEMEKRDIEGLQQKMKDIEKTIRMNEENIQRTIRQISDIVSMNLQP</sequence>
<keyword evidence="4" id="KW-1185">Reference proteome</keyword>
<name>K6UL40_PLACD</name>
<feature type="region of interest" description="Disordered" evidence="2">
    <location>
        <begin position="32"/>
        <end position="76"/>
    </location>
</feature>
<dbReference type="RefSeq" id="XP_004223335.1">
    <property type="nucleotide sequence ID" value="XM_004223287.1"/>
</dbReference>
<dbReference type="OrthoDB" id="386653at2759"/>
<accession>K6UL40</accession>
<evidence type="ECO:0000313" key="4">
    <source>
        <dbReference type="Proteomes" id="UP000006319"/>
    </source>
</evidence>
<dbReference type="PhylomeDB" id="K6UL40"/>
<feature type="coiled-coil region" evidence="1">
    <location>
        <begin position="176"/>
        <end position="210"/>
    </location>
</feature>
<dbReference type="EMBL" id="DF157103">
    <property type="protein sequence ID" value="GAB67388.1"/>
    <property type="molecule type" value="Genomic_DNA"/>
</dbReference>
<dbReference type="AlphaFoldDB" id="K6UL40"/>
<dbReference type="KEGG" id="pcy:PCYB_114080"/>
<evidence type="ECO:0000313" key="3">
    <source>
        <dbReference type="EMBL" id="GAB67388.1"/>
    </source>
</evidence>
<protein>
    <submittedName>
        <fullName evidence="3">Uncharacterized protein</fullName>
    </submittedName>
</protein>
<dbReference type="OMA" id="FNRIGSN"/>